<reference evidence="1" key="1">
    <citation type="submission" date="2022-01" db="EMBL/GenBank/DDBJ databases">
        <authorList>
            <person name="Jo J.-H."/>
            <person name="Im W.-T."/>
        </authorList>
    </citation>
    <scope>NUCLEOTIDE SEQUENCE</scope>
    <source>
        <strain evidence="1">NA20</strain>
    </source>
</reference>
<dbReference type="RefSeq" id="WP_237874573.1">
    <property type="nucleotide sequence ID" value="NZ_JAKLTR010000011.1"/>
</dbReference>
<comment type="caution">
    <text evidence="1">The sequence shown here is derived from an EMBL/GenBank/DDBJ whole genome shotgun (WGS) entry which is preliminary data.</text>
</comment>
<dbReference type="EMBL" id="JAKLTR010000011">
    <property type="protein sequence ID" value="MCG2616035.1"/>
    <property type="molecule type" value="Genomic_DNA"/>
</dbReference>
<keyword evidence="2" id="KW-1185">Reference proteome</keyword>
<name>A0ABS9KUQ6_9BACT</name>
<organism evidence="1 2">
    <name type="scientific">Terrimonas ginsenosidimutans</name>
    <dbReference type="NCBI Taxonomy" id="2908004"/>
    <lineage>
        <taxon>Bacteria</taxon>
        <taxon>Pseudomonadati</taxon>
        <taxon>Bacteroidota</taxon>
        <taxon>Chitinophagia</taxon>
        <taxon>Chitinophagales</taxon>
        <taxon>Chitinophagaceae</taxon>
        <taxon>Terrimonas</taxon>
    </lineage>
</organism>
<gene>
    <name evidence="1" type="ORF">LZZ85_17190</name>
</gene>
<protein>
    <submittedName>
        <fullName evidence="1">Uncharacterized protein</fullName>
    </submittedName>
</protein>
<evidence type="ECO:0000313" key="1">
    <source>
        <dbReference type="EMBL" id="MCG2616035.1"/>
    </source>
</evidence>
<sequence length="387" mass="45612">MKRRIILMLVLLIVLLPLWMWLAWLFTPKKKMVLAIVDKTEITTSGQEHVSLNWVLNHERFTKTSREPYQVSRDYFGFFPLQNEAFRLKGLERFSPQQLEQLSNDCSAAYFTDTYGVFSNEWYAQKNVTERSGIVYGGMSQQDIQMLAKMKEKKKLIITEFNSIGSPTSPEIRQQFENMFGMKWSGWIGRYFETFDTALNRELPRWLINNYLAQNGHRWPFTKPGVAFVSDKDEVVILEEDTHLQNPLPHIITTKAAQNEYGLPEKIKYSFWFDVISPDTTINETVARFYLDPNKAGSALLNKHSIPAIFPAVLQHKKTNDYQFYYFCADFCDNPVSMLASYFKGISFFKFLFFDESDPMERKSFFWKYYRPLLTQILSDHYQRLQQ</sequence>
<proteinExistence type="predicted"/>
<evidence type="ECO:0000313" key="2">
    <source>
        <dbReference type="Proteomes" id="UP001165367"/>
    </source>
</evidence>
<accession>A0ABS9KUQ6</accession>
<dbReference type="Proteomes" id="UP001165367">
    <property type="component" value="Unassembled WGS sequence"/>
</dbReference>